<evidence type="ECO:0000313" key="2">
    <source>
        <dbReference type="Proteomes" id="UP000244178"/>
    </source>
</evidence>
<gene>
    <name evidence="1" type="ORF">C5U62_22960</name>
</gene>
<reference evidence="1 2" key="1">
    <citation type="submission" date="2018-03" db="EMBL/GenBank/DDBJ databases">
        <title>Draft genome sequence of the plant growth promoting rhizobacterium Pseudomonas protegens strain BNJ-SS-45 isolated from wheat (Triticum aestivum) rhizosphere.</title>
        <authorList>
            <person name="Bajpai A."/>
            <person name="Shende K."/>
            <person name="Meena N."/>
            <person name="Upadhyayula S.R."/>
            <person name="Suravajhala P."/>
            <person name="Medicherla K.M."/>
            <person name="Johri B.N."/>
        </authorList>
    </citation>
    <scope>NUCLEOTIDE SEQUENCE [LARGE SCALE GENOMIC DNA]</scope>
    <source>
        <strain evidence="1 2">BNJ-SS-45</strain>
    </source>
</reference>
<proteinExistence type="predicted"/>
<name>A0A2T6GH47_9PSED</name>
<dbReference type="Proteomes" id="UP000244178">
    <property type="component" value="Unassembled WGS sequence"/>
</dbReference>
<accession>A0A2T6GH47</accession>
<sequence>MPEERTVTIPAREQHGGLDSITVTLPWVCRQCGAPRGEPYRIWSWDGSRQLAVDGWNNPCGHVELYCEVRRDIEEVQP</sequence>
<dbReference type="AlphaFoldDB" id="A0A2T6GH47"/>
<comment type="caution">
    <text evidence="1">The sequence shown here is derived from an EMBL/GenBank/DDBJ whole genome shotgun (WGS) entry which is preliminary data.</text>
</comment>
<dbReference type="RefSeq" id="WP_108545694.1">
    <property type="nucleotide sequence ID" value="NZ_PYJM01000005.1"/>
</dbReference>
<protein>
    <submittedName>
        <fullName evidence="1">Uncharacterized protein</fullName>
    </submittedName>
</protein>
<dbReference type="EMBL" id="PYJM01000005">
    <property type="protein sequence ID" value="PUA43489.1"/>
    <property type="molecule type" value="Genomic_DNA"/>
</dbReference>
<organism evidence="1 2">
    <name type="scientific">Pseudomonas protegens</name>
    <dbReference type="NCBI Taxonomy" id="380021"/>
    <lineage>
        <taxon>Bacteria</taxon>
        <taxon>Pseudomonadati</taxon>
        <taxon>Pseudomonadota</taxon>
        <taxon>Gammaproteobacteria</taxon>
        <taxon>Pseudomonadales</taxon>
        <taxon>Pseudomonadaceae</taxon>
        <taxon>Pseudomonas</taxon>
    </lineage>
</organism>
<evidence type="ECO:0000313" key="1">
    <source>
        <dbReference type="EMBL" id="PUA43489.1"/>
    </source>
</evidence>